<feature type="compositionally biased region" description="Low complexity" evidence="1">
    <location>
        <begin position="49"/>
        <end position="59"/>
    </location>
</feature>
<proteinExistence type="predicted"/>
<name>A0A521EKT6_9ACTN</name>
<keyword evidence="2" id="KW-0472">Membrane</keyword>
<keyword evidence="2" id="KW-1133">Transmembrane helix</keyword>
<keyword evidence="2" id="KW-0812">Transmembrane</keyword>
<evidence type="ECO:0000313" key="4">
    <source>
        <dbReference type="Proteomes" id="UP000317484"/>
    </source>
</evidence>
<evidence type="ECO:0000313" key="3">
    <source>
        <dbReference type="EMBL" id="SMO84536.1"/>
    </source>
</evidence>
<feature type="region of interest" description="Disordered" evidence="1">
    <location>
        <begin position="1"/>
        <end position="72"/>
    </location>
</feature>
<evidence type="ECO:0008006" key="5">
    <source>
        <dbReference type="Google" id="ProtNLM"/>
    </source>
</evidence>
<dbReference type="InterPro" id="IPR021454">
    <property type="entry name" value="DUF3105"/>
</dbReference>
<dbReference type="Proteomes" id="UP000317484">
    <property type="component" value="Unassembled WGS sequence"/>
</dbReference>
<gene>
    <name evidence="3" type="ORF">SAMN06273567_105219</name>
</gene>
<evidence type="ECO:0000256" key="2">
    <source>
        <dbReference type="SAM" id="Phobius"/>
    </source>
</evidence>
<dbReference type="Pfam" id="PF11303">
    <property type="entry name" value="DUF3105"/>
    <property type="match status" value="1"/>
</dbReference>
<dbReference type="AlphaFoldDB" id="A0A521EKT6"/>
<feature type="compositionally biased region" description="Basic and acidic residues" evidence="1">
    <location>
        <begin position="12"/>
        <end position="27"/>
    </location>
</feature>
<feature type="transmembrane region" description="Helical" evidence="2">
    <location>
        <begin position="78"/>
        <end position="100"/>
    </location>
</feature>
<evidence type="ECO:0000256" key="1">
    <source>
        <dbReference type="SAM" id="MobiDB-lite"/>
    </source>
</evidence>
<feature type="region of interest" description="Disordered" evidence="1">
    <location>
        <begin position="270"/>
        <end position="301"/>
    </location>
</feature>
<sequence>MLRHDRRTHHSTSTEEKHVAKDPKPDAGRAGGGSSRSGSGARPVSTTKGSSSRGPAPRTGGRGRTRPPTQVVTHSRPWGLIAAAVAVVVFAAAAITYAVVQVRAADAERVDALDEIAGIESFDYAAGQEHVTTPVEYDQTPPVGGPHDGEWADCTGTVYDVDVRHENAVHSMEHGAVWIAYNPDEVTGDDVAKLAELVDGVSGRLLSPYAGLDSAVSLQSWNHQLKVDSVDDPRIEQFADFLTFNGEVEGAYPEIGASCENPTFVADPLVAGDGSRGADATTDAPTTPTMGADGSTETTTE</sequence>
<dbReference type="EMBL" id="FXTJ01000005">
    <property type="protein sequence ID" value="SMO84536.1"/>
    <property type="molecule type" value="Genomic_DNA"/>
</dbReference>
<feature type="compositionally biased region" description="Basic residues" evidence="1">
    <location>
        <begin position="1"/>
        <end position="10"/>
    </location>
</feature>
<protein>
    <recommendedName>
        <fullName evidence="5">DUF3105 domain-containing protein</fullName>
    </recommendedName>
</protein>
<feature type="compositionally biased region" description="Low complexity" evidence="1">
    <location>
        <begin position="278"/>
        <end position="289"/>
    </location>
</feature>
<keyword evidence="4" id="KW-1185">Reference proteome</keyword>
<accession>A0A521EKT6</accession>
<reference evidence="3 4" key="1">
    <citation type="submission" date="2017-05" db="EMBL/GenBank/DDBJ databases">
        <authorList>
            <person name="Varghese N."/>
            <person name="Submissions S."/>
        </authorList>
    </citation>
    <scope>NUCLEOTIDE SEQUENCE [LARGE SCALE GENOMIC DNA]</scope>
    <source>
        <strain evidence="3 4">DSM 46834</strain>
    </source>
</reference>
<organism evidence="3 4">
    <name type="scientific">Geodermatophilus aquaeductus</name>
    <dbReference type="NCBI Taxonomy" id="1564161"/>
    <lineage>
        <taxon>Bacteria</taxon>
        <taxon>Bacillati</taxon>
        <taxon>Actinomycetota</taxon>
        <taxon>Actinomycetes</taxon>
        <taxon>Geodermatophilales</taxon>
        <taxon>Geodermatophilaceae</taxon>
        <taxon>Geodermatophilus</taxon>
    </lineage>
</organism>